<proteinExistence type="predicted"/>
<name>A0AAE7NMC9_9BRAD</name>
<organism evidence="1 2">
    <name type="scientific">Bradyrhizobium arachidis</name>
    <dbReference type="NCBI Taxonomy" id="858423"/>
    <lineage>
        <taxon>Bacteria</taxon>
        <taxon>Pseudomonadati</taxon>
        <taxon>Pseudomonadota</taxon>
        <taxon>Alphaproteobacteria</taxon>
        <taxon>Hyphomicrobiales</taxon>
        <taxon>Nitrobacteraceae</taxon>
        <taxon>Bradyrhizobium</taxon>
    </lineage>
</organism>
<dbReference type="KEGG" id="barh:WN72_11195"/>
<gene>
    <name evidence="1" type="ORF">WN72_11195</name>
</gene>
<sequence length="99" mass="10910">MSKVIGGAKELDAALLIHSNNIEDIAAKISIAFSMSQPDRICRWMMAKLRVYPTLTTVTRDGVTQRAVHSWPEDKAGKPVRPKPMDWARRVAACGAFSA</sequence>
<dbReference type="EMBL" id="CP030050">
    <property type="protein sequence ID" value="QOZ66815.1"/>
    <property type="molecule type" value="Genomic_DNA"/>
</dbReference>
<evidence type="ECO:0000313" key="2">
    <source>
        <dbReference type="Proteomes" id="UP000594015"/>
    </source>
</evidence>
<evidence type="ECO:0000313" key="1">
    <source>
        <dbReference type="EMBL" id="QOZ66815.1"/>
    </source>
</evidence>
<accession>A0AAE7NMC9</accession>
<dbReference type="AlphaFoldDB" id="A0AAE7NMC9"/>
<protein>
    <recommendedName>
        <fullName evidence="3">Trehalose 6-phosphate synthase</fullName>
    </recommendedName>
</protein>
<reference evidence="1 2" key="1">
    <citation type="submission" date="2018-06" db="EMBL/GenBank/DDBJ databases">
        <title>Comparative genomics of Bradyrhizobium nodulating Arachidis hypogaea.</title>
        <authorList>
            <person name="Li Y."/>
        </authorList>
    </citation>
    <scope>NUCLEOTIDE SEQUENCE [LARGE SCALE GENOMIC DNA]</scope>
    <source>
        <strain evidence="1 2">CCBAU 051107</strain>
    </source>
</reference>
<evidence type="ECO:0008006" key="3">
    <source>
        <dbReference type="Google" id="ProtNLM"/>
    </source>
</evidence>
<dbReference type="Proteomes" id="UP000594015">
    <property type="component" value="Chromosome"/>
</dbReference>
<dbReference type="RefSeq" id="WP_143130832.1">
    <property type="nucleotide sequence ID" value="NZ_CP030050.1"/>
</dbReference>